<name>A0AAD4MJ90_9BILA</name>
<feature type="compositionally biased region" description="Polar residues" evidence="1">
    <location>
        <begin position="22"/>
        <end position="35"/>
    </location>
</feature>
<dbReference type="EMBL" id="JAKKPZ010000286">
    <property type="protein sequence ID" value="KAI1697114.1"/>
    <property type="molecule type" value="Genomic_DNA"/>
</dbReference>
<evidence type="ECO:0000313" key="4">
    <source>
        <dbReference type="Proteomes" id="UP001201812"/>
    </source>
</evidence>
<organism evidence="3 4">
    <name type="scientific">Ditylenchus destructor</name>
    <dbReference type="NCBI Taxonomy" id="166010"/>
    <lineage>
        <taxon>Eukaryota</taxon>
        <taxon>Metazoa</taxon>
        <taxon>Ecdysozoa</taxon>
        <taxon>Nematoda</taxon>
        <taxon>Chromadorea</taxon>
        <taxon>Rhabditida</taxon>
        <taxon>Tylenchina</taxon>
        <taxon>Tylenchomorpha</taxon>
        <taxon>Sphaerularioidea</taxon>
        <taxon>Anguinidae</taxon>
        <taxon>Anguininae</taxon>
        <taxon>Ditylenchus</taxon>
    </lineage>
</organism>
<keyword evidence="2" id="KW-0812">Transmembrane</keyword>
<keyword evidence="4" id="KW-1185">Reference proteome</keyword>
<feature type="transmembrane region" description="Helical" evidence="2">
    <location>
        <begin position="152"/>
        <end position="177"/>
    </location>
</feature>
<sequence length="386" mass="43127">MMDLYGGMSPYNTGPPPPPMRYSSSNTAPEKSTKFTSTPWRESIGVILAGLLCMSILFSVFTIFYYAQRDKAVYEELVDYLDKTVSISKINYNPVLGLYELRQDEIDSLGEHRRYKALIWTFLFSDLGCYIFLTVSLFLYYSADLSRPLFRILFWAFLLLGTFYALVEAGLFAFLIFPYSGSLPNSTEALLDHAVPHNPGGLMQMEHRFGCIFNQNLYNAFKRKMNPGNTCDPYVVGSFLSHFLLIFFCATRLVSVVIFAALASVRNPVGDLLATTIIRSRPTTKYKNRYIKNPHFNSSTIHTPKSTTFGIQDKRSDSAIPPPATPPAGQLDHSISYNNAAFFAIAGAKQPGLNSSRSSDISNKCEVPDIVFKGSTHTTNSLVSEV</sequence>
<dbReference type="AlphaFoldDB" id="A0AAD4MJ90"/>
<gene>
    <name evidence="3" type="ORF">DdX_18677</name>
</gene>
<feature type="transmembrane region" description="Helical" evidence="2">
    <location>
        <begin position="243"/>
        <end position="263"/>
    </location>
</feature>
<proteinExistence type="predicted"/>
<comment type="caution">
    <text evidence="3">The sequence shown here is derived from an EMBL/GenBank/DDBJ whole genome shotgun (WGS) entry which is preliminary data.</text>
</comment>
<feature type="transmembrane region" description="Helical" evidence="2">
    <location>
        <begin position="44"/>
        <end position="67"/>
    </location>
</feature>
<accession>A0AAD4MJ90</accession>
<protein>
    <submittedName>
        <fullName evidence="3">Uncharacterized protein</fullName>
    </submittedName>
</protein>
<reference evidence="3" key="1">
    <citation type="submission" date="2022-01" db="EMBL/GenBank/DDBJ databases">
        <title>Genome Sequence Resource for Two Populations of Ditylenchus destructor, the Migratory Endoparasitic Phytonematode.</title>
        <authorList>
            <person name="Zhang H."/>
            <person name="Lin R."/>
            <person name="Xie B."/>
        </authorList>
    </citation>
    <scope>NUCLEOTIDE SEQUENCE</scope>
    <source>
        <strain evidence="3">BazhouSP</strain>
    </source>
</reference>
<feature type="transmembrane region" description="Helical" evidence="2">
    <location>
        <begin position="117"/>
        <end position="140"/>
    </location>
</feature>
<evidence type="ECO:0000256" key="2">
    <source>
        <dbReference type="SAM" id="Phobius"/>
    </source>
</evidence>
<feature type="region of interest" description="Disordered" evidence="1">
    <location>
        <begin position="1"/>
        <end position="35"/>
    </location>
</feature>
<dbReference type="Proteomes" id="UP001201812">
    <property type="component" value="Unassembled WGS sequence"/>
</dbReference>
<keyword evidence="2" id="KW-1133">Transmembrane helix</keyword>
<keyword evidence="2" id="KW-0472">Membrane</keyword>
<evidence type="ECO:0000313" key="3">
    <source>
        <dbReference type="EMBL" id="KAI1697114.1"/>
    </source>
</evidence>
<evidence type="ECO:0000256" key="1">
    <source>
        <dbReference type="SAM" id="MobiDB-lite"/>
    </source>
</evidence>